<accession>A0A2U1PJ65</accession>
<dbReference type="EMBL" id="PKPP01001085">
    <property type="protein sequence ID" value="PWA85803.1"/>
    <property type="molecule type" value="Genomic_DNA"/>
</dbReference>
<keyword evidence="1" id="KW-0695">RNA-directed DNA polymerase</keyword>
<keyword evidence="2" id="KW-1185">Reference proteome</keyword>
<name>A0A2U1PJ65_ARTAN</name>
<comment type="caution">
    <text evidence="1">The sequence shown here is derived from an EMBL/GenBank/DDBJ whole genome shotgun (WGS) entry which is preliminary data.</text>
</comment>
<evidence type="ECO:0000313" key="1">
    <source>
        <dbReference type="EMBL" id="PWA85803.1"/>
    </source>
</evidence>
<keyword evidence="1" id="KW-0548">Nucleotidyltransferase</keyword>
<proteinExistence type="predicted"/>
<keyword evidence="1" id="KW-0808">Transferase</keyword>
<gene>
    <name evidence="1" type="ORF">CTI12_AA145230</name>
</gene>
<dbReference type="Proteomes" id="UP000245207">
    <property type="component" value="Unassembled WGS sequence"/>
</dbReference>
<reference evidence="1 2" key="1">
    <citation type="journal article" date="2018" name="Mol. Plant">
        <title>The genome of Artemisia annua provides insight into the evolution of Asteraceae family and artemisinin biosynthesis.</title>
        <authorList>
            <person name="Shen Q."/>
            <person name="Zhang L."/>
            <person name="Liao Z."/>
            <person name="Wang S."/>
            <person name="Yan T."/>
            <person name="Shi P."/>
            <person name="Liu M."/>
            <person name="Fu X."/>
            <person name="Pan Q."/>
            <person name="Wang Y."/>
            <person name="Lv Z."/>
            <person name="Lu X."/>
            <person name="Zhang F."/>
            <person name="Jiang W."/>
            <person name="Ma Y."/>
            <person name="Chen M."/>
            <person name="Hao X."/>
            <person name="Li L."/>
            <person name="Tang Y."/>
            <person name="Lv G."/>
            <person name="Zhou Y."/>
            <person name="Sun X."/>
            <person name="Brodelius P.E."/>
            <person name="Rose J.K.C."/>
            <person name="Tang K."/>
        </authorList>
    </citation>
    <scope>NUCLEOTIDE SEQUENCE [LARGE SCALE GENOMIC DNA]</scope>
    <source>
        <strain evidence="2">cv. Huhao1</strain>
        <tissue evidence="1">Leaf</tissue>
    </source>
</reference>
<dbReference type="OrthoDB" id="1704390at2759"/>
<sequence length="110" mass="11972">MESGGSSVGIWPCPFRGFHCCPDGMAGSKGFPRLIAHIKRLHLSSDDRRGALREALSTDCELFVSVGEALKVLDQWLCGECMCLHALSRACHHANGMARFKLVAGDVEEL</sequence>
<organism evidence="1 2">
    <name type="scientific">Artemisia annua</name>
    <name type="common">Sweet wormwood</name>
    <dbReference type="NCBI Taxonomy" id="35608"/>
    <lineage>
        <taxon>Eukaryota</taxon>
        <taxon>Viridiplantae</taxon>
        <taxon>Streptophyta</taxon>
        <taxon>Embryophyta</taxon>
        <taxon>Tracheophyta</taxon>
        <taxon>Spermatophyta</taxon>
        <taxon>Magnoliopsida</taxon>
        <taxon>eudicotyledons</taxon>
        <taxon>Gunneridae</taxon>
        <taxon>Pentapetalae</taxon>
        <taxon>asterids</taxon>
        <taxon>campanulids</taxon>
        <taxon>Asterales</taxon>
        <taxon>Asteraceae</taxon>
        <taxon>Asteroideae</taxon>
        <taxon>Anthemideae</taxon>
        <taxon>Artemisiinae</taxon>
        <taxon>Artemisia</taxon>
    </lineage>
</organism>
<dbReference type="GO" id="GO:0003964">
    <property type="term" value="F:RNA-directed DNA polymerase activity"/>
    <property type="evidence" value="ECO:0007669"/>
    <property type="project" value="UniProtKB-KW"/>
</dbReference>
<evidence type="ECO:0000313" key="2">
    <source>
        <dbReference type="Proteomes" id="UP000245207"/>
    </source>
</evidence>
<protein>
    <submittedName>
        <fullName evidence="1">Reverse transcriptase domain-containing protein</fullName>
    </submittedName>
</protein>
<dbReference type="AlphaFoldDB" id="A0A2U1PJ65"/>